<accession>A0A5C4XQS1</accession>
<comment type="caution">
    <text evidence="1">The sequence shown here is derived from an EMBL/GenBank/DDBJ whole genome shotgun (WGS) entry which is preliminary data.</text>
</comment>
<proteinExistence type="predicted"/>
<sequence length="68" mass="6883">MQTLMLIALGLISGTAVIAGAVSLALHPPAIFRKPLLADALDRPDHALADAVMYNGTDGEGSSGDSHG</sequence>
<dbReference type="RefSeq" id="WP_139673799.1">
    <property type="nucleotide sequence ID" value="NZ_VDMN01000001.1"/>
</dbReference>
<dbReference type="AlphaFoldDB" id="A0A5C4XQS1"/>
<dbReference type="OrthoDB" id="9944049at2"/>
<reference evidence="1 2" key="1">
    <citation type="submission" date="2019-06" db="EMBL/GenBank/DDBJ databases">
        <title>The draft genome of Rhizobium smilacinae PTYR-5.</title>
        <authorList>
            <person name="Liu L."/>
            <person name="Li L."/>
            <person name="Zhang X."/>
        </authorList>
    </citation>
    <scope>NUCLEOTIDE SEQUENCE [LARGE SCALE GENOMIC DNA]</scope>
    <source>
        <strain evidence="1 2">PTYR-5</strain>
    </source>
</reference>
<dbReference type="Proteomes" id="UP000311605">
    <property type="component" value="Unassembled WGS sequence"/>
</dbReference>
<protein>
    <submittedName>
        <fullName evidence="1">Uncharacterized protein</fullName>
    </submittedName>
</protein>
<organism evidence="1 2">
    <name type="scientific">Aliirhizobium smilacinae</name>
    <dbReference type="NCBI Taxonomy" id="1395944"/>
    <lineage>
        <taxon>Bacteria</taxon>
        <taxon>Pseudomonadati</taxon>
        <taxon>Pseudomonadota</taxon>
        <taxon>Alphaproteobacteria</taxon>
        <taxon>Hyphomicrobiales</taxon>
        <taxon>Rhizobiaceae</taxon>
        <taxon>Aliirhizobium</taxon>
    </lineage>
</organism>
<keyword evidence="2" id="KW-1185">Reference proteome</keyword>
<evidence type="ECO:0000313" key="1">
    <source>
        <dbReference type="EMBL" id="TNM65647.1"/>
    </source>
</evidence>
<dbReference type="EMBL" id="VDMN01000001">
    <property type="protein sequence ID" value="TNM65647.1"/>
    <property type="molecule type" value="Genomic_DNA"/>
</dbReference>
<gene>
    <name evidence="1" type="ORF">FHP24_05190</name>
</gene>
<evidence type="ECO:0000313" key="2">
    <source>
        <dbReference type="Proteomes" id="UP000311605"/>
    </source>
</evidence>
<name>A0A5C4XQS1_9HYPH</name>